<proteinExistence type="predicted"/>
<organism evidence="3 4">
    <name type="scientific">Stylonychia lemnae</name>
    <name type="common">Ciliate</name>
    <dbReference type="NCBI Taxonomy" id="5949"/>
    <lineage>
        <taxon>Eukaryota</taxon>
        <taxon>Sar</taxon>
        <taxon>Alveolata</taxon>
        <taxon>Ciliophora</taxon>
        <taxon>Intramacronucleata</taxon>
        <taxon>Spirotrichea</taxon>
        <taxon>Stichotrichia</taxon>
        <taxon>Sporadotrichida</taxon>
        <taxon>Oxytrichidae</taxon>
        <taxon>Stylonychinae</taxon>
        <taxon>Stylonychia</taxon>
    </lineage>
</organism>
<gene>
    <name evidence="3" type="primary">Contig11411.g12202</name>
    <name evidence="3" type="ORF">STYLEM_14581</name>
</gene>
<evidence type="ECO:0000256" key="1">
    <source>
        <dbReference type="SAM" id="Coils"/>
    </source>
</evidence>
<evidence type="ECO:0000313" key="3">
    <source>
        <dbReference type="EMBL" id="CDW85502.1"/>
    </source>
</evidence>
<dbReference type="Proteomes" id="UP000039865">
    <property type="component" value="Unassembled WGS sequence"/>
</dbReference>
<evidence type="ECO:0000256" key="2">
    <source>
        <dbReference type="SAM" id="MobiDB-lite"/>
    </source>
</evidence>
<feature type="compositionally biased region" description="Polar residues" evidence="2">
    <location>
        <begin position="168"/>
        <end position="182"/>
    </location>
</feature>
<dbReference type="EMBL" id="CCKQ01013793">
    <property type="protein sequence ID" value="CDW85502.1"/>
    <property type="molecule type" value="Genomic_DNA"/>
</dbReference>
<feature type="region of interest" description="Disordered" evidence="2">
    <location>
        <begin position="204"/>
        <end position="254"/>
    </location>
</feature>
<protein>
    <submittedName>
        <fullName evidence="3">Uncharacterized protein</fullName>
    </submittedName>
</protein>
<feature type="region of interest" description="Disordered" evidence="2">
    <location>
        <begin position="138"/>
        <end position="182"/>
    </location>
</feature>
<dbReference type="AlphaFoldDB" id="A0A078AW91"/>
<feature type="compositionally biased region" description="Low complexity" evidence="2">
    <location>
        <begin position="244"/>
        <end position="254"/>
    </location>
</feature>
<sequence length="309" mass="34476">MFNYVNSGQRTANDFRRSFNHPLNPGISIIQFHEIIGMNEPGSVPAFNGSKGNPVITKKDILRERSQTASGKQNQIGLKAGLNPYQYVPRSKQQSKRSNTQAKYGAGQKAQNQSQIPQGQTLNEPQIPRFNENLDTVSVKKSQGPKSIISTQSKQVNKQQPLIGGSRPGTSASRGNGQQFNKQKILDAVEKLSEKDLEKVSKILEDNTGAEDQSNFQDELNDRVDDLQENQNDGGANDKDETLSRASRSSRYSAIPKSEISKLSNKTYIQHLQTELEEEKQARLKLERELDELKKLSSEISSHLGLNKK</sequence>
<keyword evidence="4" id="KW-1185">Reference proteome</keyword>
<feature type="compositionally biased region" description="Polar residues" evidence="2">
    <location>
        <begin position="109"/>
        <end position="124"/>
    </location>
</feature>
<feature type="compositionally biased region" description="Polar residues" evidence="2">
    <location>
        <begin position="67"/>
        <end position="76"/>
    </location>
</feature>
<accession>A0A078AW91</accession>
<feature type="coiled-coil region" evidence="1">
    <location>
        <begin position="269"/>
        <end position="299"/>
    </location>
</feature>
<dbReference type="InParanoid" id="A0A078AW91"/>
<reference evidence="3 4" key="1">
    <citation type="submission" date="2014-06" db="EMBL/GenBank/DDBJ databases">
        <authorList>
            <person name="Swart Estienne"/>
        </authorList>
    </citation>
    <scope>NUCLEOTIDE SEQUENCE [LARGE SCALE GENOMIC DNA]</scope>
    <source>
        <strain evidence="3 4">130c</strain>
    </source>
</reference>
<feature type="region of interest" description="Disordered" evidence="2">
    <location>
        <begin position="66"/>
        <end position="126"/>
    </location>
</feature>
<name>A0A078AW91_STYLE</name>
<keyword evidence="1" id="KW-0175">Coiled coil</keyword>
<feature type="compositionally biased region" description="Polar residues" evidence="2">
    <location>
        <begin position="138"/>
        <end position="160"/>
    </location>
</feature>
<evidence type="ECO:0000313" key="4">
    <source>
        <dbReference type="Proteomes" id="UP000039865"/>
    </source>
</evidence>